<dbReference type="EMBL" id="VLKR01000011">
    <property type="protein sequence ID" value="TWI19986.1"/>
    <property type="molecule type" value="Genomic_DNA"/>
</dbReference>
<dbReference type="Proteomes" id="UP000315908">
    <property type="component" value="Unassembled WGS sequence"/>
</dbReference>
<dbReference type="InterPro" id="IPR039426">
    <property type="entry name" value="TonB-dep_rcpt-like"/>
</dbReference>
<evidence type="ECO:0000256" key="5">
    <source>
        <dbReference type="ARBA" id="ARBA00023136"/>
    </source>
</evidence>
<keyword evidence="4 7" id="KW-0812">Transmembrane</keyword>
<evidence type="ECO:0000256" key="7">
    <source>
        <dbReference type="PROSITE-ProRule" id="PRU01360"/>
    </source>
</evidence>
<feature type="domain" description="TonB-dependent receptor plug" evidence="8">
    <location>
        <begin position="113"/>
        <end position="217"/>
    </location>
</feature>
<protein>
    <submittedName>
        <fullName evidence="9">TonB-linked SusC/RagA family outer membrane protein</fullName>
    </submittedName>
</protein>
<dbReference type="InterPro" id="IPR036942">
    <property type="entry name" value="Beta-barrel_TonB_sf"/>
</dbReference>
<dbReference type="AlphaFoldDB" id="A0A562MJC9"/>
<name>A0A562MJC9_9SPHI</name>
<dbReference type="GO" id="GO:0009279">
    <property type="term" value="C:cell outer membrane"/>
    <property type="evidence" value="ECO:0007669"/>
    <property type="project" value="UniProtKB-SubCell"/>
</dbReference>
<comment type="subcellular location">
    <subcellularLocation>
        <location evidence="1 7">Cell outer membrane</location>
        <topology evidence="1 7">Multi-pass membrane protein</topology>
    </subcellularLocation>
</comment>
<dbReference type="Pfam" id="PF07715">
    <property type="entry name" value="Plug"/>
    <property type="match status" value="1"/>
</dbReference>
<evidence type="ECO:0000313" key="9">
    <source>
        <dbReference type="EMBL" id="TWI19986.1"/>
    </source>
</evidence>
<comment type="similarity">
    <text evidence="7">Belongs to the TonB-dependent receptor family.</text>
</comment>
<reference evidence="9 10" key="1">
    <citation type="journal article" date="2015" name="Stand. Genomic Sci.">
        <title>Genomic Encyclopedia of Bacterial and Archaeal Type Strains, Phase III: the genomes of soil and plant-associated and newly described type strains.</title>
        <authorList>
            <person name="Whitman W.B."/>
            <person name="Woyke T."/>
            <person name="Klenk H.P."/>
            <person name="Zhou Y."/>
            <person name="Lilburn T.G."/>
            <person name="Beck B.J."/>
            <person name="De Vos P."/>
            <person name="Vandamme P."/>
            <person name="Eisen J.A."/>
            <person name="Garrity G."/>
            <person name="Hugenholtz P."/>
            <person name="Kyrpides N.C."/>
        </authorList>
    </citation>
    <scope>NUCLEOTIDE SEQUENCE [LARGE SCALE GENOMIC DNA]</scope>
    <source>
        <strain evidence="9 10">CGMCC 1.6855</strain>
    </source>
</reference>
<dbReference type="InterPro" id="IPR023997">
    <property type="entry name" value="TonB-dep_OMP_SusC/RagA_CS"/>
</dbReference>
<dbReference type="InterPro" id="IPR037066">
    <property type="entry name" value="Plug_dom_sf"/>
</dbReference>
<dbReference type="NCBIfam" id="TIGR04057">
    <property type="entry name" value="SusC_RagA_signa"/>
    <property type="match status" value="1"/>
</dbReference>
<evidence type="ECO:0000256" key="1">
    <source>
        <dbReference type="ARBA" id="ARBA00004571"/>
    </source>
</evidence>
<accession>A0A562MJC9</accession>
<evidence type="ECO:0000256" key="2">
    <source>
        <dbReference type="ARBA" id="ARBA00022448"/>
    </source>
</evidence>
<comment type="caution">
    <text evidence="9">The sequence shown here is derived from an EMBL/GenBank/DDBJ whole genome shotgun (WGS) entry which is preliminary data.</text>
</comment>
<evidence type="ECO:0000256" key="4">
    <source>
        <dbReference type="ARBA" id="ARBA00022692"/>
    </source>
</evidence>
<dbReference type="SUPFAM" id="SSF49464">
    <property type="entry name" value="Carboxypeptidase regulatory domain-like"/>
    <property type="match status" value="1"/>
</dbReference>
<gene>
    <name evidence="9" type="ORF">IQ31_02426</name>
</gene>
<evidence type="ECO:0000256" key="6">
    <source>
        <dbReference type="ARBA" id="ARBA00023237"/>
    </source>
</evidence>
<dbReference type="InterPro" id="IPR008969">
    <property type="entry name" value="CarboxyPept-like_regulatory"/>
</dbReference>
<evidence type="ECO:0000313" key="10">
    <source>
        <dbReference type="Proteomes" id="UP000315908"/>
    </source>
</evidence>
<dbReference type="InterPro" id="IPR012910">
    <property type="entry name" value="Plug_dom"/>
</dbReference>
<keyword evidence="6 7" id="KW-0998">Cell outer membrane</keyword>
<sequence length="1047" mass="118595">MKILLLLVIISFTSHLYGQQMIKGKVYDETGDPVTKVTLRDSQKKMLGASDSQGNFNIVVTQLPLWIYCSKIGYLTDSIYLNNAIGIEIVLKQSNTQLQEAVVYSNGFQKLPKERATGSFENLGNDLLKRRISSTIIGQLDGLATGLQFDNRTKSAQLNIRGLNSFSGGNVKPLIVLDNFPFEGTLDQINPNDVEDVTLLKDAAATSIWGARAGNGVIVITTKKATNKFKIDFSSNWTFQPPDDLYYEPIVNSTDFIDLEMMLFDKGHFDNQFSNPLALRKIVLSPVVDLLQKLRLGEIQQDEADRKIRSWRSYDYRKDKEKFYRVAALQQDYIRINSGNTRSDHSVSIGWDRNLSQHIKSLSDRISIRQTNLFDVTDNLQLQANFSYTSTIDRAPAGTDNFFYYPYTRLFDDVGNSITVPYLLNQNYVSELGAKNGIDWTLNPMEDLNKSLTKNKMDHFAANMIARYSIFKGITGQLIYGAETQKSRNTSLYEESSFFSRNLINQFTQQTNDGKLKYILPKGAIQDRSFSTLMSHRIRAQLDFAKNWANSHELNILIGTELSHRKVDGNSYRNYGVDADVLTVQKVDYVNPYPTFDNLYGNNYIPFYGSNSQNVQRFLSLFANAAYTFNGKYTISGSMRKDGSNVFGAITNEKWNPLWSTGVAWALAEENFLKDISWISSLKIRATYGTSGNIGGGANRDPIMIYNAATAQYTNYQYGLINTPPNPYLKWEEVQTFNSALEFSMLKNRISGSVEWYSKRSVDLIAPDQIDPTTGFGNAYRNIGVINGRGWDAKLSIASNPNSSLKWNTTFGFSYSKSVVKDYNGAINTTMNYAESGPQILNPILDKELYPVFAYRFEGLDPQNGDPQGSYKGEVSKDYQKLLNDSLQNLHYYGSALPSHYGFLRGMLGWKKLQFTFSINYKFGHYFRKRTVGYAGMFNGTAGHGDFYQRWQNPGDEKWTNIPSMIYPANTSRDNFYKYAEPNVLKGDVIRLQDLRLSYSFAKIPIQVNASVNNVGILWKANKKGLDPDYFSTPPSRIYSFGINVNF</sequence>
<dbReference type="Gene3D" id="2.170.130.10">
    <property type="entry name" value="TonB-dependent receptor, plug domain"/>
    <property type="match status" value="1"/>
</dbReference>
<dbReference type="PROSITE" id="PS52016">
    <property type="entry name" value="TONB_DEPENDENT_REC_3"/>
    <property type="match status" value="1"/>
</dbReference>
<evidence type="ECO:0000256" key="3">
    <source>
        <dbReference type="ARBA" id="ARBA00022452"/>
    </source>
</evidence>
<organism evidence="9 10">
    <name type="scientific">Sphingobacterium siyangense</name>
    <dbReference type="NCBI Taxonomy" id="459529"/>
    <lineage>
        <taxon>Bacteria</taxon>
        <taxon>Pseudomonadati</taxon>
        <taxon>Bacteroidota</taxon>
        <taxon>Sphingobacteriia</taxon>
        <taxon>Sphingobacteriales</taxon>
        <taxon>Sphingobacteriaceae</taxon>
        <taxon>Sphingobacterium</taxon>
    </lineage>
</organism>
<dbReference type="InterPro" id="IPR023996">
    <property type="entry name" value="TonB-dep_OMP_SusC/RagA"/>
</dbReference>
<keyword evidence="5 7" id="KW-0472">Membrane</keyword>
<keyword evidence="2 7" id="KW-0813">Transport</keyword>
<evidence type="ECO:0000259" key="8">
    <source>
        <dbReference type="Pfam" id="PF07715"/>
    </source>
</evidence>
<dbReference type="Gene3D" id="2.40.170.20">
    <property type="entry name" value="TonB-dependent receptor, beta-barrel domain"/>
    <property type="match status" value="1"/>
</dbReference>
<dbReference type="SUPFAM" id="SSF56935">
    <property type="entry name" value="Porins"/>
    <property type="match status" value="1"/>
</dbReference>
<proteinExistence type="inferred from homology"/>
<dbReference type="NCBIfam" id="TIGR04056">
    <property type="entry name" value="OMP_RagA_SusC"/>
    <property type="match status" value="1"/>
</dbReference>
<keyword evidence="3 7" id="KW-1134">Transmembrane beta strand</keyword>